<feature type="chain" id="PRO_5013030987" evidence="1">
    <location>
        <begin position="21"/>
        <end position="234"/>
    </location>
</feature>
<evidence type="ECO:0000313" key="3">
    <source>
        <dbReference type="EMBL" id="OXA58361.1"/>
    </source>
</evidence>
<dbReference type="GO" id="GO:0016020">
    <property type="term" value="C:membrane"/>
    <property type="evidence" value="ECO:0007669"/>
    <property type="project" value="InterPro"/>
</dbReference>
<gene>
    <name evidence="3" type="ORF">Fcan01_06706</name>
</gene>
<evidence type="ECO:0000256" key="1">
    <source>
        <dbReference type="SAM" id="SignalP"/>
    </source>
</evidence>
<dbReference type="OMA" id="NITIDMY"/>
<dbReference type="Proteomes" id="UP000198287">
    <property type="component" value="Unassembled WGS sequence"/>
</dbReference>
<name>A0A226ENI3_FOLCA</name>
<reference evidence="3 4" key="1">
    <citation type="submission" date="2015-12" db="EMBL/GenBank/DDBJ databases">
        <title>The genome of Folsomia candida.</title>
        <authorList>
            <person name="Faddeeva A."/>
            <person name="Derks M.F."/>
            <person name="Anvar Y."/>
            <person name="Smit S."/>
            <person name="Van Straalen N."/>
            <person name="Roelofs D."/>
        </authorList>
    </citation>
    <scope>NUCLEOTIDE SEQUENCE [LARGE SCALE GENOMIC DNA]</scope>
    <source>
        <strain evidence="3 4">VU population</strain>
        <tissue evidence="3">Whole body</tissue>
    </source>
</reference>
<dbReference type="Pfam" id="PF02931">
    <property type="entry name" value="Neur_chan_LBD"/>
    <property type="match status" value="1"/>
</dbReference>
<evidence type="ECO:0000313" key="4">
    <source>
        <dbReference type="Proteomes" id="UP000198287"/>
    </source>
</evidence>
<dbReference type="GO" id="GO:0004888">
    <property type="term" value="F:transmembrane signaling receptor activity"/>
    <property type="evidence" value="ECO:0007669"/>
    <property type="project" value="InterPro"/>
</dbReference>
<dbReference type="GO" id="GO:0005230">
    <property type="term" value="F:extracellular ligand-gated monoatomic ion channel activity"/>
    <property type="evidence" value="ECO:0007669"/>
    <property type="project" value="InterPro"/>
</dbReference>
<dbReference type="PANTHER" id="PTHR18945">
    <property type="entry name" value="NEUROTRANSMITTER GATED ION CHANNEL"/>
    <property type="match status" value="1"/>
</dbReference>
<sequence>MKSLLFLAVVLLATLSLTNSTTIYEETDRITEALMTKMKDHQKHLRPPGSITNITIDMYVRNIFTMDADERKWKVQLTFRQSWEDERLAYTTSMEGMDRIAYGNPKDIWTPDLFFRDEISSHEHDTFHPNNLVYIYPNGKVLYSKRLTVELYCPVDFNQQNFVCPISLASYMYTKDEMNLHWKTEDPVQLPKTVYMPKFILNGVTTQTCDAKTTIGKWSCITALFNIGHKICHE</sequence>
<dbReference type="EMBL" id="LNIX01000003">
    <property type="protein sequence ID" value="OXA58361.1"/>
    <property type="molecule type" value="Genomic_DNA"/>
</dbReference>
<evidence type="ECO:0000259" key="2">
    <source>
        <dbReference type="Pfam" id="PF02931"/>
    </source>
</evidence>
<dbReference type="InterPro" id="IPR006201">
    <property type="entry name" value="Neur_channel"/>
</dbReference>
<keyword evidence="1" id="KW-0732">Signal</keyword>
<feature type="signal peptide" evidence="1">
    <location>
        <begin position="1"/>
        <end position="20"/>
    </location>
</feature>
<accession>A0A226ENI3</accession>
<dbReference type="STRING" id="158441.A0A226ENI3"/>
<comment type="caution">
    <text evidence="3">The sequence shown here is derived from an EMBL/GenBank/DDBJ whole genome shotgun (WGS) entry which is preliminary data.</text>
</comment>
<organism evidence="3 4">
    <name type="scientific">Folsomia candida</name>
    <name type="common">Springtail</name>
    <dbReference type="NCBI Taxonomy" id="158441"/>
    <lineage>
        <taxon>Eukaryota</taxon>
        <taxon>Metazoa</taxon>
        <taxon>Ecdysozoa</taxon>
        <taxon>Arthropoda</taxon>
        <taxon>Hexapoda</taxon>
        <taxon>Collembola</taxon>
        <taxon>Entomobryomorpha</taxon>
        <taxon>Isotomoidea</taxon>
        <taxon>Isotomidae</taxon>
        <taxon>Proisotominae</taxon>
        <taxon>Folsomia</taxon>
    </lineage>
</organism>
<dbReference type="InterPro" id="IPR006202">
    <property type="entry name" value="Neur_chan_lig-bd"/>
</dbReference>
<keyword evidence="4" id="KW-1185">Reference proteome</keyword>
<dbReference type="SUPFAM" id="SSF63712">
    <property type="entry name" value="Nicotinic receptor ligand binding domain-like"/>
    <property type="match status" value="1"/>
</dbReference>
<dbReference type="Gene3D" id="2.70.170.10">
    <property type="entry name" value="Neurotransmitter-gated ion-channel ligand-binding domain"/>
    <property type="match status" value="1"/>
</dbReference>
<dbReference type="InterPro" id="IPR036734">
    <property type="entry name" value="Neur_chan_lig-bd_sf"/>
</dbReference>
<dbReference type="OrthoDB" id="442503at2759"/>
<protein>
    <submittedName>
        <fullName evidence="3">Glutamate-gated chloride channel</fullName>
    </submittedName>
</protein>
<proteinExistence type="predicted"/>
<dbReference type="AlphaFoldDB" id="A0A226ENI3"/>
<feature type="domain" description="Neurotransmitter-gated ion-channel ligand-binding" evidence="2">
    <location>
        <begin position="29"/>
        <end position="208"/>
    </location>
</feature>